<dbReference type="Gene3D" id="1.10.10.10">
    <property type="entry name" value="Winged helix-like DNA-binding domain superfamily/Winged helix DNA-binding domain"/>
    <property type="match status" value="1"/>
</dbReference>
<dbReference type="RefSeq" id="WP_026980697.1">
    <property type="nucleotide sequence ID" value="NZ_AUCZ01000011.1"/>
</dbReference>
<dbReference type="Proteomes" id="UP000030121">
    <property type="component" value="Unassembled WGS sequence"/>
</dbReference>
<dbReference type="OrthoDB" id="1067053at2"/>
<dbReference type="eggNOG" id="COG1846">
    <property type="taxonomic scope" value="Bacteria"/>
</dbReference>
<keyword evidence="2" id="KW-1185">Reference proteome</keyword>
<dbReference type="EMBL" id="JRLW01000013">
    <property type="protein sequence ID" value="KGO88990.1"/>
    <property type="molecule type" value="Genomic_DNA"/>
</dbReference>
<reference evidence="1 2" key="1">
    <citation type="submission" date="2013-09" db="EMBL/GenBank/DDBJ databases">
        <authorList>
            <person name="Zeng Z."/>
            <person name="Chen C."/>
        </authorList>
    </citation>
    <scope>NUCLEOTIDE SEQUENCE [LARGE SCALE GENOMIC DNA]</scope>
    <source>
        <strain evidence="1 2">GH29-5</strain>
    </source>
</reference>
<dbReference type="STRING" id="1121899.GCA_000430025_02278"/>
<evidence type="ECO:0008006" key="3">
    <source>
        <dbReference type="Google" id="ProtNLM"/>
    </source>
</evidence>
<comment type="caution">
    <text evidence="1">The sequence shown here is derived from an EMBL/GenBank/DDBJ whole genome shotgun (WGS) entry which is preliminary data.</text>
</comment>
<accession>A0A0A2ML01</accession>
<organism evidence="1 2">
    <name type="scientific">Flavobacterium suncheonense GH29-5 = DSM 17707</name>
    <dbReference type="NCBI Taxonomy" id="1121899"/>
    <lineage>
        <taxon>Bacteria</taxon>
        <taxon>Pseudomonadati</taxon>
        <taxon>Bacteroidota</taxon>
        <taxon>Flavobacteriia</taxon>
        <taxon>Flavobacteriales</taxon>
        <taxon>Flavobacteriaceae</taxon>
        <taxon>Flavobacterium</taxon>
    </lineage>
</organism>
<proteinExistence type="predicted"/>
<dbReference type="AlphaFoldDB" id="A0A0A2ML01"/>
<evidence type="ECO:0000313" key="2">
    <source>
        <dbReference type="Proteomes" id="UP000030121"/>
    </source>
</evidence>
<evidence type="ECO:0000313" key="1">
    <source>
        <dbReference type="EMBL" id="KGO88990.1"/>
    </source>
</evidence>
<protein>
    <recommendedName>
        <fullName evidence="3">MarR family transcriptional regulator</fullName>
    </recommendedName>
</protein>
<sequence>MRNVEDYFKEILGFELKCKPATKEDLGKLPFVYANKYNFYETNYFEDKYLLMEVHKEDAFEAAQFRKQIIAIQQALDKKIIVVLNDISAVTRKRLIEQRINFIVPGKQMYLAEMYIDIREFKKAKSFEKSFSLLPSAQLILLYHILHKEDAVSNYTFKELAEKTGYSQMAITKAVNNLKNVAFANVTGTKEKRIELEKDIPKLWKEIENSLVNPVLKTVYVDEKPEGLYKCNVTALEEYTNMNPGSKEYYAIEKNEFYELEKNNKLFNLNEENGFYALEVWKYNPKLLTDGISRNNNVDPLSLYLSLKDKFADERIDMALDQIIEKYIW</sequence>
<gene>
    <name evidence="1" type="ORF">Q764_10320</name>
</gene>
<dbReference type="InterPro" id="IPR036388">
    <property type="entry name" value="WH-like_DNA-bd_sf"/>
</dbReference>
<name>A0A0A2ML01_9FLAO</name>